<feature type="region of interest" description="Disordered" evidence="4">
    <location>
        <begin position="466"/>
        <end position="500"/>
    </location>
</feature>
<feature type="compositionally biased region" description="Gly residues" evidence="4">
    <location>
        <begin position="147"/>
        <end position="156"/>
    </location>
</feature>
<dbReference type="EMBL" id="GL349450">
    <property type="protein sequence ID" value="KNC48300.1"/>
    <property type="molecule type" value="Genomic_DNA"/>
</dbReference>
<feature type="compositionally biased region" description="Low complexity" evidence="4">
    <location>
        <begin position="854"/>
        <end position="876"/>
    </location>
</feature>
<feature type="coiled-coil region" evidence="3">
    <location>
        <begin position="345"/>
        <end position="389"/>
    </location>
</feature>
<dbReference type="GeneID" id="25564069"/>
<dbReference type="InterPro" id="IPR001589">
    <property type="entry name" value="Actinin_actin-bd_CS"/>
</dbReference>
<dbReference type="PANTHER" id="PTHR11915">
    <property type="entry name" value="SPECTRIN/FILAMIN RELATED CYTOSKELETAL PROTEIN"/>
    <property type="match status" value="1"/>
</dbReference>
<evidence type="ECO:0000256" key="1">
    <source>
        <dbReference type="ARBA" id="ARBA00022737"/>
    </source>
</evidence>
<name>A0A0L0D7W9_THETB</name>
<feature type="domain" description="Calponin-homology (CH)" evidence="5">
    <location>
        <begin position="10"/>
        <end position="115"/>
    </location>
</feature>
<feature type="region of interest" description="Disordered" evidence="4">
    <location>
        <begin position="764"/>
        <end position="792"/>
    </location>
</feature>
<feature type="compositionally biased region" description="Low complexity" evidence="4">
    <location>
        <begin position="482"/>
        <end position="500"/>
    </location>
</feature>
<dbReference type="Gene3D" id="1.10.418.10">
    <property type="entry name" value="Calponin-like domain"/>
    <property type="match status" value="2"/>
</dbReference>
<feature type="region of interest" description="Disordered" evidence="4">
    <location>
        <begin position="1285"/>
        <end position="1339"/>
    </location>
</feature>
<feature type="region of interest" description="Disordered" evidence="4">
    <location>
        <begin position="140"/>
        <end position="196"/>
    </location>
</feature>
<dbReference type="PROSITE" id="PS00019">
    <property type="entry name" value="ACTININ_1"/>
    <property type="match status" value="1"/>
</dbReference>
<feature type="compositionally biased region" description="Pro residues" evidence="4">
    <location>
        <begin position="407"/>
        <end position="418"/>
    </location>
</feature>
<dbReference type="PROSITE" id="PS50021">
    <property type="entry name" value="CH"/>
    <property type="match status" value="2"/>
</dbReference>
<dbReference type="Proteomes" id="UP000054408">
    <property type="component" value="Unassembled WGS sequence"/>
</dbReference>
<feature type="domain" description="Calponin-homology (CH)" evidence="5">
    <location>
        <begin position="199"/>
        <end position="301"/>
    </location>
</feature>
<feature type="compositionally biased region" description="Low complexity" evidence="4">
    <location>
        <begin position="1313"/>
        <end position="1339"/>
    </location>
</feature>
<dbReference type="STRING" id="461836.A0A0L0D7W9"/>
<dbReference type="SMART" id="SM00033">
    <property type="entry name" value="CH"/>
    <property type="match status" value="2"/>
</dbReference>
<accession>A0A0L0D7W9</accession>
<dbReference type="Pfam" id="PF00307">
    <property type="entry name" value="CH"/>
    <property type="match status" value="2"/>
</dbReference>
<evidence type="ECO:0000313" key="7">
    <source>
        <dbReference type="Proteomes" id="UP000054408"/>
    </source>
</evidence>
<dbReference type="eggNOG" id="KOG0516">
    <property type="taxonomic scope" value="Eukaryota"/>
</dbReference>
<keyword evidence="7" id="KW-1185">Reference proteome</keyword>
<evidence type="ECO:0000256" key="4">
    <source>
        <dbReference type="SAM" id="MobiDB-lite"/>
    </source>
</evidence>
<feature type="compositionally biased region" description="Low complexity" evidence="4">
    <location>
        <begin position="772"/>
        <end position="788"/>
    </location>
</feature>
<gene>
    <name evidence="6" type="ORF">AMSG_04531</name>
</gene>
<feature type="compositionally biased region" description="Basic and acidic residues" evidence="4">
    <location>
        <begin position="466"/>
        <end position="481"/>
    </location>
</feature>
<evidence type="ECO:0000256" key="3">
    <source>
        <dbReference type="SAM" id="Coils"/>
    </source>
</evidence>
<keyword evidence="3" id="KW-0175">Coiled coil</keyword>
<dbReference type="InterPro" id="IPR036872">
    <property type="entry name" value="CH_dom_sf"/>
</dbReference>
<dbReference type="RefSeq" id="XP_013758867.1">
    <property type="nucleotide sequence ID" value="XM_013903413.1"/>
</dbReference>
<reference evidence="6 7" key="1">
    <citation type="submission" date="2010-05" db="EMBL/GenBank/DDBJ databases">
        <title>The Genome Sequence of Thecamonas trahens ATCC 50062.</title>
        <authorList>
            <consortium name="The Broad Institute Genome Sequencing Platform"/>
            <person name="Russ C."/>
            <person name="Cuomo C."/>
            <person name="Shea T."/>
            <person name="Young S.K."/>
            <person name="Zeng Q."/>
            <person name="Koehrsen M."/>
            <person name="Haas B."/>
            <person name="Borodovsky M."/>
            <person name="Guigo R."/>
            <person name="Alvarado L."/>
            <person name="Berlin A."/>
            <person name="Bochicchio J."/>
            <person name="Borenstein D."/>
            <person name="Chapman S."/>
            <person name="Chen Z."/>
            <person name="Freedman E."/>
            <person name="Gellesch M."/>
            <person name="Goldberg J."/>
            <person name="Griggs A."/>
            <person name="Gujja S."/>
            <person name="Heilman E."/>
            <person name="Heiman D."/>
            <person name="Hepburn T."/>
            <person name="Howarth C."/>
            <person name="Jen D."/>
            <person name="Larson L."/>
            <person name="Mehta T."/>
            <person name="Park D."/>
            <person name="Pearson M."/>
            <person name="Roberts A."/>
            <person name="Saif S."/>
            <person name="Shenoy N."/>
            <person name="Sisk P."/>
            <person name="Stolte C."/>
            <person name="Sykes S."/>
            <person name="Thomson T."/>
            <person name="Walk T."/>
            <person name="White J."/>
            <person name="Yandava C."/>
            <person name="Burger G."/>
            <person name="Gray M.W."/>
            <person name="Holland P.W.H."/>
            <person name="King N."/>
            <person name="Lang F.B.F."/>
            <person name="Roger A.J."/>
            <person name="Ruiz-Trillo I."/>
            <person name="Lander E."/>
            <person name="Nusbaum C."/>
        </authorList>
    </citation>
    <scope>NUCLEOTIDE SEQUENCE [LARGE SCALE GENOMIC DNA]</scope>
    <source>
        <strain evidence="6 7">ATCC 50062</strain>
    </source>
</reference>
<feature type="region of interest" description="Disordered" evidence="4">
    <location>
        <begin position="1037"/>
        <end position="1095"/>
    </location>
</feature>
<keyword evidence="2" id="KW-0009">Actin-binding</keyword>
<proteinExistence type="predicted"/>
<dbReference type="GO" id="GO:0003779">
    <property type="term" value="F:actin binding"/>
    <property type="evidence" value="ECO:0007669"/>
    <property type="project" value="UniProtKB-KW"/>
</dbReference>
<evidence type="ECO:0000256" key="2">
    <source>
        <dbReference type="ARBA" id="ARBA00023203"/>
    </source>
</evidence>
<organism evidence="6 7">
    <name type="scientific">Thecamonas trahens ATCC 50062</name>
    <dbReference type="NCBI Taxonomy" id="461836"/>
    <lineage>
        <taxon>Eukaryota</taxon>
        <taxon>Apusozoa</taxon>
        <taxon>Apusomonadida</taxon>
        <taxon>Apusomonadidae</taxon>
        <taxon>Thecamonas</taxon>
    </lineage>
</organism>
<keyword evidence="1" id="KW-0677">Repeat</keyword>
<sequence>MSDMAVQYERLQAATFTAWINSRLAGLDIQLESLSKLGDGITLIKLIEVLSDSKVNDGKYSKKPRMRVQIVDNLSLALAHTASFGVNVTARPANFIDGDIKMILGFVWSLICSFQINSVHLELVDDDDDYEFDESVDAGDVSRLEGDGSGQLGSGDAGAAAGGASPRIDSPAGRSRTPDRLGTPSPRPRRNSAAKVSSASVASDLLEWVKATVKDYALSVTNLTSSFSDGKVFCALCEVLEPSALTFADVPAEPAARLELAFAVAESSFDIPRLLVAEAVTAMPDKYSIMTYLSYFRTYQVSSSKASAKAEASTRALQEAQSKLKNTADSVASLKVSVTEQAAELSTVQAELAAANDTISKLSTKSSHLDELLKAQTSAREAAEAAEAAAAAQAADLARQLESAAQAPPPHPPSPPPTCTVATQTGPFDELDLLHAALAAQAAEFEAKLAAQAAAHVAELEAARREQLDREKEATARDAAHASELAAAKAEAEAQAKAQAEAHASELAAVASAVEHASSHEAELAATAANSAAHEAQLEAQLAAVTAEAEARAAELTAAAETAAAREAELTASAAARQAELEAKLAAAADEAKAREAELGETKASLAEHVEALTLVRTKFENERTKRKALKELSIALTSERDDLNAELAKLMSSLEASGESMDELRGAAVHKLESAKKKAAAYKEALVAEREKSEAITAKALKLKSTNSALKDELRQCMAFKDALIASKAKGKVYKAKVAELKGQLEDAVGRLLKEKTKRKAAEASLVTAQSSPSSAPANAGPSHAPSMSPADVHNIHALETSLIGAISSELDKQREQVRRRMQAAKARKAEARTRATAGGSPDHELAPEDTPDAPAASSPSEPAPAARQAQAQAKPKPKPKMPMSVSSVEDPVCGAVGTELEKQRQMMAARIAALKARKAKIKAGEIPRTPRTPPREAAGGAGGSGLNTSSETETPRAGAKDKAMISALQKKLVSVKKKNKALASKLTSVKKARKTEKVKDGMGDTFSMEASLVAAVGSEMDKQRERTLAMLKAAKARKAANRSRSTVAGSESAAATGREKQSGTSGAASRSTKSSNGSVGSGERSAFDHLNVQKTEDSVRGAVGAELDKQRLMMKAIMAKKKAAKVAKREAAAVARRRGSVADLRASASAADFGASDSLSIPSSVMLTPVSSRPSTPCGGRRGSLSVADLASSPGGNEEASRLKKELKLSRKKLKAVSVKLSDVKGKNKKLVERLETLKKRDKSSKLKAGMGESVFSAETTLTTAVSSELDKQRKRMALALAAARKRKAARKAGGAGSAGASSEIKSQGSRANDAAPRTATAAAPASSRPAASEANATVLASAVATELDKQRQFVSAQLARAKARRAAKRAKA</sequence>
<dbReference type="OrthoDB" id="18740at2759"/>
<evidence type="ECO:0000313" key="6">
    <source>
        <dbReference type="EMBL" id="KNC48300.1"/>
    </source>
</evidence>
<feature type="compositionally biased region" description="Low complexity" evidence="4">
    <location>
        <begin position="393"/>
        <end position="402"/>
    </location>
</feature>
<dbReference type="OMA" id="ITHASNW"/>
<feature type="region of interest" description="Disordered" evidence="4">
    <location>
        <begin position="1169"/>
        <end position="1204"/>
    </location>
</feature>
<feature type="coiled-coil region" evidence="3">
    <location>
        <begin position="546"/>
        <end position="598"/>
    </location>
</feature>
<feature type="region of interest" description="Disordered" evidence="4">
    <location>
        <begin position="815"/>
        <end position="890"/>
    </location>
</feature>
<evidence type="ECO:0000259" key="5">
    <source>
        <dbReference type="PROSITE" id="PS50021"/>
    </source>
</evidence>
<feature type="region of interest" description="Disordered" evidence="4">
    <location>
        <begin position="393"/>
        <end position="424"/>
    </location>
</feature>
<protein>
    <submittedName>
        <fullName evidence="6">Cortexillin-1</fullName>
    </submittedName>
</protein>
<feature type="compositionally biased region" description="Polar residues" evidence="4">
    <location>
        <begin position="1064"/>
        <end position="1080"/>
    </location>
</feature>
<feature type="region of interest" description="Disordered" evidence="4">
    <location>
        <begin position="920"/>
        <end position="965"/>
    </location>
</feature>
<dbReference type="SUPFAM" id="SSF47576">
    <property type="entry name" value="Calponin-homology domain, CH-domain"/>
    <property type="match status" value="1"/>
</dbReference>
<dbReference type="InterPro" id="IPR001715">
    <property type="entry name" value="CH_dom"/>
</dbReference>